<feature type="domain" description="HTH cro/C1-type" evidence="1">
    <location>
        <begin position="41"/>
        <end position="87"/>
    </location>
</feature>
<dbReference type="SUPFAM" id="SSF47413">
    <property type="entry name" value="lambda repressor-like DNA-binding domains"/>
    <property type="match status" value="1"/>
</dbReference>
<evidence type="ECO:0000259" key="1">
    <source>
        <dbReference type="PROSITE" id="PS50943"/>
    </source>
</evidence>
<dbReference type="SMART" id="SM00530">
    <property type="entry name" value="HTH_XRE"/>
    <property type="match status" value="1"/>
</dbReference>
<dbReference type="EMBL" id="JAVREH010000046">
    <property type="protein sequence ID" value="MDT0263657.1"/>
    <property type="molecule type" value="Genomic_DNA"/>
</dbReference>
<dbReference type="RefSeq" id="WP_311424802.1">
    <property type="nucleotide sequence ID" value="NZ_JAVREH010000046.1"/>
</dbReference>
<protein>
    <submittedName>
        <fullName evidence="2">Helix-turn-helix transcriptional regulator</fullName>
    </submittedName>
</protein>
<reference evidence="3" key="1">
    <citation type="submission" date="2023-07" db="EMBL/GenBank/DDBJ databases">
        <title>30 novel species of actinomycetes from the DSMZ collection.</title>
        <authorList>
            <person name="Nouioui I."/>
        </authorList>
    </citation>
    <scope>NUCLEOTIDE SEQUENCE [LARGE SCALE GENOMIC DNA]</scope>
    <source>
        <strain evidence="3">DSM 44399</strain>
    </source>
</reference>
<evidence type="ECO:0000313" key="3">
    <source>
        <dbReference type="Proteomes" id="UP001183176"/>
    </source>
</evidence>
<sequence>MAEKDPYLPELGQFLRARRSGLTPDDLGLAERDGGVRRVPGLRREEVAARVAISTDYLIRIEQGRLAPSEPVLDALAHCLRLTPDHRDYVEGFDAVTGRDRGVGEDVQLSATSTLGHDEARPGAPAGELPRAARAGRVSLLRTPARPVASCAADRAALGRSRREAHGAPLCGRCRLRAGRGRQGEREAGPST</sequence>
<dbReference type="InterPro" id="IPR001387">
    <property type="entry name" value="Cro/C1-type_HTH"/>
</dbReference>
<name>A0ABU2JF79_9ACTN</name>
<organism evidence="2 3">
    <name type="scientific">Jatrophihabitans lederbergiae</name>
    <dbReference type="NCBI Taxonomy" id="3075547"/>
    <lineage>
        <taxon>Bacteria</taxon>
        <taxon>Bacillati</taxon>
        <taxon>Actinomycetota</taxon>
        <taxon>Actinomycetes</taxon>
        <taxon>Jatrophihabitantales</taxon>
        <taxon>Jatrophihabitantaceae</taxon>
        <taxon>Jatrophihabitans</taxon>
    </lineage>
</organism>
<dbReference type="CDD" id="cd00093">
    <property type="entry name" value="HTH_XRE"/>
    <property type="match status" value="1"/>
</dbReference>
<dbReference type="Pfam" id="PF13560">
    <property type="entry name" value="HTH_31"/>
    <property type="match status" value="1"/>
</dbReference>
<gene>
    <name evidence="2" type="ORF">RM423_19980</name>
</gene>
<comment type="caution">
    <text evidence="2">The sequence shown here is derived from an EMBL/GenBank/DDBJ whole genome shotgun (WGS) entry which is preliminary data.</text>
</comment>
<dbReference type="Proteomes" id="UP001183176">
    <property type="component" value="Unassembled WGS sequence"/>
</dbReference>
<dbReference type="PANTHER" id="PTHR35010:SF2">
    <property type="entry name" value="BLL4672 PROTEIN"/>
    <property type="match status" value="1"/>
</dbReference>
<dbReference type="PROSITE" id="PS50943">
    <property type="entry name" value="HTH_CROC1"/>
    <property type="match status" value="1"/>
</dbReference>
<proteinExistence type="predicted"/>
<keyword evidence="3" id="KW-1185">Reference proteome</keyword>
<accession>A0ABU2JF79</accession>
<dbReference type="InterPro" id="IPR010982">
    <property type="entry name" value="Lambda_DNA-bd_dom_sf"/>
</dbReference>
<dbReference type="Gene3D" id="1.10.260.40">
    <property type="entry name" value="lambda repressor-like DNA-binding domains"/>
    <property type="match status" value="1"/>
</dbReference>
<dbReference type="PANTHER" id="PTHR35010">
    <property type="entry name" value="BLL4672 PROTEIN-RELATED"/>
    <property type="match status" value="1"/>
</dbReference>
<evidence type="ECO:0000313" key="2">
    <source>
        <dbReference type="EMBL" id="MDT0263657.1"/>
    </source>
</evidence>